<dbReference type="Pfam" id="PF22725">
    <property type="entry name" value="GFO_IDH_MocA_C3"/>
    <property type="match status" value="1"/>
</dbReference>
<comment type="caution">
    <text evidence="5">The sequence shown here is derived from an EMBL/GenBank/DDBJ whole genome shotgun (WGS) entry which is preliminary data.</text>
</comment>
<dbReference type="Pfam" id="PF01408">
    <property type="entry name" value="GFO_IDH_MocA"/>
    <property type="match status" value="1"/>
</dbReference>
<evidence type="ECO:0000259" key="3">
    <source>
        <dbReference type="Pfam" id="PF01408"/>
    </source>
</evidence>
<dbReference type="SUPFAM" id="SSF55347">
    <property type="entry name" value="Glyceraldehyde-3-phosphate dehydrogenase-like, C-terminal domain"/>
    <property type="match status" value="1"/>
</dbReference>
<dbReference type="Gene3D" id="3.40.50.720">
    <property type="entry name" value="NAD(P)-binding Rossmann-like Domain"/>
    <property type="match status" value="1"/>
</dbReference>
<keyword evidence="6" id="KW-1185">Reference proteome</keyword>
<dbReference type="PANTHER" id="PTHR22604:SF105">
    <property type="entry name" value="TRANS-1,2-DIHYDROBENZENE-1,2-DIOL DEHYDROGENASE"/>
    <property type="match status" value="1"/>
</dbReference>
<reference evidence="5 6" key="1">
    <citation type="submission" date="2020-03" db="EMBL/GenBank/DDBJ databases">
        <title>WGS of the type strain of Planosporangium spp.</title>
        <authorList>
            <person name="Thawai C."/>
        </authorList>
    </citation>
    <scope>NUCLEOTIDE SEQUENCE [LARGE SCALE GENOMIC DNA]</scope>
    <source>
        <strain evidence="5 6">TBRC 5610</strain>
    </source>
</reference>
<gene>
    <name evidence="5" type="ORF">HC031_05975</name>
</gene>
<dbReference type="InterPro" id="IPR036291">
    <property type="entry name" value="NAD(P)-bd_dom_sf"/>
</dbReference>
<dbReference type="RefSeq" id="WP_167924167.1">
    <property type="nucleotide sequence ID" value="NZ_JAATVY010000003.1"/>
</dbReference>
<comment type="similarity">
    <text evidence="1">Belongs to the Gfo/Idh/MocA family.</text>
</comment>
<dbReference type="SUPFAM" id="SSF51735">
    <property type="entry name" value="NAD(P)-binding Rossmann-fold domains"/>
    <property type="match status" value="1"/>
</dbReference>
<name>A0ABX0XTF8_9ACTN</name>
<organism evidence="5 6">
    <name type="scientific">Planosporangium thailandense</name>
    <dbReference type="NCBI Taxonomy" id="765197"/>
    <lineage>
        <taxon>Bacteria</taxon>
        <taxon>Bacillati</taxon>
        <taxon>Actinomycetota</taxon>
        <taxon>Actinomycetes</taxon>
        <taxon>Micromonosporales</taxon>
        <taxon>Micromonosporaceae</taxon>
        <taxon>Planosporangium</taxon>
    </lineage>
</organism>
<dbReference type="Proteomes" id="UP000722989">
    <property type="component" value="Unassembled WGS sequence"/>
</dbReference>
<evidence type="ECO:0000313" key="5">
    <source>
        <dbReference type="EMBL" id="NJC69268.1"/>
    </source>
</evidence>
<sequence>MTDPIRWGILATGAIARSFVADLSLVPDAEVLAVGSRSQDAADRFAAAHGIPRAYGSWAELAADPDLDVIYVATPHAAHHEASLTCLRAGKAVLCEKPLTLTLAQAEELVEAARTGGVFLMEAMWMRCFPALHTICGLVADGAIGDVTTVSADFGLSAPPDVTHRLRAPELGGGALLDVGVYPVTLAHLMLGAPDRIEAWARLTPEGVDENTGMIFGYASGALAALTCSLVGDTPHTAAITGTLGRIELARDFYRPSGFTLVRVGAEPEYVPTPFEGVGYHFEAAEVQRCLREGLPESPVAPLAETLAVMATLDAVRERIGVEYLS</sequence>
<dbReference type="InterPro" id="IPR055170">
    <property type="entry name" value="GFO_IDH_MocA-like_dom"/>
</dbReference>
<feature type="domain" description="GFO/IDH/MocA-like oxidoreductase" evidence="4">
    <location>
        <begin position="137"/>
        <end position="248"/>
    </location>
</feature>
<dbReference type="Gene3D" id="3.30.360.10">
    <property type="entry name" value="Dihydrodipicolinate Reductase, domain 2"/>
    <property type="match status" value="1"/>
</dbReference>
<evidence type="ECO:0000313" key="6">
    <source>
        <dbReference type="Proteomes" id="UP000722989"/>
    </source>
</evidence>
<evidence type="ECO:0000259" key="4">
    <source>
        <dbReference type="Pfam" id="PF22725"/>
    </source>
</evidence>
<feature type="domain" description="Gfo/Idh/MocA-like oxidoreductase N-terminal" evidence="3">
    <location>
        <begin position="5"/>
        <end position="121"/>
    </location>
</feature>
<dbReference type="PANTHER" id="PTHR22604">
    <property type="entry name" value="OXIDOREDUCTASES"/>
    <property type="match status" value="1"/>
</dbReference>
<dbReference type="InterPro" id="IPR050984">
    <property type="entry name" value="Gfo/Idh/MocA_domain"/>
</dbReference>
<evidence type="ECO:0000256" key="2">
    <source>
        <dbReference type="ARBA" id="ARBA00023002"/>
    </source>
</evidence>
<protein>
    <submittedName>
        <fullName evidence="5">Gfo/Idh/MocA family oxidoreductase</fullName>
    </submittedName>
</protein>
<dbReference type="InterPro" id="IPR000683">
    <property type="entry name" value="Gfo/Idh/MocA-like_OxRdtase_N"/>
</dbReference>
<evidence type="ECO:0000256" key="1">
    <source>
        <dbReference type="ARBA" id="ARBA00010928"/>
    </source>
</evidence>
<accession>A0ABX0XTF8</accession>
<proteinExistence type="inferred from homology"/>
<dbReference type="EMBL" id="JAATVY010000003">
    <property type="protein sequence ID" value="NJC69268.1"/>
    <property type="molecule type" value="Genomic_DNA"/>
</dbReference>
<keyword evidence="2" id="KW-0560">Oxidoreductase</keyword>